<evidence type="ECO:0000313" key="3">
    <source>
        <dbReference type="Proteomes" id="UP000184330"/>
    </source>
</evidence>
<dbReference type="Pfam" id="PF06985">
    <property type="entry name" value="HET"/>
    <property type="match status" value="1"/>
</dbReference>
<dbReference type="InterPro" id="IPR052895">
    <property type="entry name" value="HetReg/Transcr_Mod"/>
</dbReference>
<dbReference type="Proteomes" id="UP000184330">
    <property type="component" value="Unassembled WGS sequence"/>
</dbReference>
<dbReference type="PANTHER" id="PTHR24148">
    <property type="entry name" value="ANKYRIN REPEAT DOMAIN-CONTAINING PROTEIN 39 HOMOLOG-RELATED"/>
    <property type="match status" value="1"/>
</dbReference>
<evidence type="ECO:0000313" key="2">
    <source>
        <dbReference type="EMBL" id="CZR67011.1"/>
    </source>
</evidence>
<sequence length="621" mass="71257">MSNFRYTPLRYSERDLRLVRIEHGQEDEPPSCSIVVFSPEPHQPHYYWYPKYEALSYTWGDASIKFPMFLNGKLFMATRNLERALRSLRCTTIEARESQLLLWIDALCINQEDADERDDQVRRMKTIYQRAARVLVWLGDYFEPSDALINLGLSESSILNGSEELIQSYSSNVQLLIGRLWDIFSSQERYWASVALFQHIFDRWMDEHEIQTWILLARLFHRSWFERLKISVAAASQQAVILWGRTRIGWPELEGAARYILRPGSILPAPHISKLFPRMGAHRVTQVALSSMLNVDTENIITVLHNTQGAMCTDPRDRLFAILGIVDASEASDVEIDYSLPVQDVYCNWAQKRIQRVGGLDILNACANSALHGLPSWVPDLRRPFGQDKALWSHTTGDARFYNHLALANIRSRYLKLSFVDSYQLSMNACIIGSIAALSTVGDIVTGLSDPTDIAGRLREVITTWKAWVADSINSHNLEQPPQFPTPTSWTFQANIMRGIRVDDFDEWLSESRAQDSMPQDMRTKHRSIERLLFPCLHRCQLFLTNKCHDQPYPMGSVAFECTIVVGDQLCQIPGCVTPFIIRKDGRNYRLITPCYSAILTGRSENESYWELAPLERITLI</sequence>
<dbReference type="InterPro" id="IPR010730">
    <property type="entry name" value="HET"/>
</dbReference>
<keyword evidence="3" id="KW-1185">Reference proteome</keyword>
<dbReference type="OrthoDB" id="5416609at2759"/>
<feature type="domain" description="Heterokaryon incompatibility" evidence="1">
    <location>
        <begin position="52"/>
        <end position="224"/>
    </location>
</feature>
<accession>A0A1L7XPN2</accession>
<dbReference type="AlphaFoldDB" id="A0A1L7XPN2"/>
<name>A0A1L7XPN2_9HELO</name>
<evidence type="ECO:0000259" key="1">
    <source>
        <dbReference type="Pfam" id="PF06985"/>
    </source>
</evidence>
<reference evidence="2 3" key="1">
    <citation type="submission" date="2016-03" db="EMBL/GenBank/DDBJ databases">
        <authorList>
            <person name="Ploux O."/>
        </authorList>
    </citation>
    <scope>NUCLEOTIDE SEQUENCE [LARGE SCALE GENOMIC DNA]</scope>
    <source>
        <strain evidence="2 3">UAMH 11012</strain>
    </source>
</reference>
<gene>
    <name evidence="2" type="ORF">PAC_16910</name>
</gene>
<dbReference type="PANTHER" id="PTHR24148:SF64">
    <property type="entry name" value="HETEROKARYON INCOMPATIBILITY DOMAIN-CONTAINING PROTEIN"/>
    <property type="match status" value="1"/>
</dbReference>
<organism evidence="2 3">
    <name type="scientific">Phialocephala subalpina</name>
    <dbReference type="NCBI Taxonomy" id="576137"/>
    <lineage>
        <taxon>Eukaryota</taxon>
        <taxon>Fungi</taxon>
        <taxon>Dikarya</taxon>
        <taxon>Ascomycota</taxon>
        <taxon>Pezizomycotina</taxon>
        <taxon>Leotiomycetes</taxon>
        <taxon>Helotiales</taxon>
        <taxon>Mollisiaceae</taxon>
        <taxon>Phialocephala</taxon>
        <taxon>Phialocephala fortinii species complex</taxon>
    </lineage>
</organism>
<proteinExistence type="predicted"/>
<protein>
    <recommendedName>
        <fullName evidence="1">Heterokaryon incompatibility domain-containing protein</fullName>
    </recommendedName>
</protein>
<dbReference type="EMBL" id="FJOG01000041">
    <property type="protein sequence ID" value="CZR67011.1"/>
    <property type="molecule type" value="Genomic_DNA"/>
</dbReference>